<feature type="region of interest" description="Disordered" evidence="1">
    <location>
        <begin position="246"/>
        <end position="300"/>
    </location>
</feature>
<dbReference type="KEGG" id="sla:SERLADRAFT_414010"/>
<accession>F8NPM2</accession>
<name>F8NPM2_SERL9</name>
<dbReference type="EMBL" id="GL945431">
    <property type="protein sequence ID" value="EGO27713.1"/>
    <property type="molecule type" value="Genomic_DNA"/>
</dbReference>
<feature type="compositionally biased region" description="Acidic residues" evidence="1">
    <location>
        <begin position="249"/>
        <end position="291"/>
    </location>
</feature>
<dbReference type="GeneID" id="18813212"/>
<gene>
    <name evidence="2" type="ORF">SERLADRAFT_414010</name>
</gene>
<dbReference type="AlphaFoldDB" id="F8NPM2"/>
<dbReference type="OrthoDB" id="2862720at2759"/>
<organism>
    <name type="scientific">Serpula lacrymans var. lacrymans (strain S7.9)</name>
    <name type="common">Dry rot fungus</name>
    <dbReference type="NCBI Taxonomy" id="578457"/>
    <lineage>
        <taxon>Eukaryota</taxon>
        <taxon>Fungi</taxon>
        <taxon>Dikarya</taxon>
        <taxon>Basidiomycota</taxon>
        <taxon>Agaricomycotina</taxon>
        <taxon>Agaricomycetes</taxon>
        <taxon>Agaricomycetidae</taxon>
        <taxon>Boletales</taxon>
        <taxon>Coniophorineae</taxon>
        <taxon>Serpulaceae</taxon>
        <taxon>Serpula</taxon>
    </lineage>
</organism>
<evidence type="ECO:0000313" key="2">
    <source>
        <dbReference type="EMBL" id="EGO27713.1"/>
    </source>
</evidence>
<evidence type="ECO:0000256" key="1">
    <source>
        <dbReference type="SAM" id="MobiDB-lite"/>
    </source>
</evidence>
<proteinExistence type="predicted"/>
<dbReference type="RefSeq" id="XP_007315804.1">
    <property type="nucleotide sequence ID" value="XM_007315742.1"/>
</dbReference>
<sequence length="300" mass="34149">MDTDAFHDIHLPLLDACTAPSTLLPFLVAETPVNNVTVFWEPDHHDYDDMMKVLANSAAPIRVLNTLRPGWSIDLARSVAKNLPSLTFLSIQNIMPILPMISTGQFMSSFEGLLPHFRNIEYLVITRVTLLDFYAEFRVFDRDLSVVIRWGNICPTLKVCVFPSGVVWHRIKNNAWIPEISHPLSEEWLMRTIAKNKYPVVEGYITEALKTYIVTSGKDDKLGLRRLVMPDSSRVFEWIRGGRRTDNVSDGDSDEDEDEDEEVDEDGDDRDEDSDYLSDETGEDQESDDLSEGGGDMFVW</sequence>
<dbReference type="HOGENOM" id="CLU_928011_0_0_1"/>
<protein>
    <submittedName>
        <fullName evidence="2">Uncharacterized protein</fullName>
    </submittedName>
</protein>
<reference evidence="2" key="1">
    <citation type="submission" date="2011-04" db="EMBL/GenBank/DDBJ databases">
        <title>Evolution of plant cell wall degrading machinery underlies the functional diversity of forest fungi.</title>
        <authorList>
            <consortium name="US DOE Joint Genome Institute (JGI-PGF)"/>
            <person name="Eastwood D.C."/>
            <person name="Floudas D."/>
            <person name="Binder M."/>
            <person name="Majcherczyk A."/>
            <person name="Schneider P."/>
            <person name="Aerts A."/>
            <person name="Asiegbu F.O."/>
            <person name="Baker S.E."/>
            <person name="Barry K."/>
            <person name="Bendiksby M."/>
            <person name="Blumentritt M."/>
            <person name="Coutinho P.M."/>
            <person name="Cullen D."/>
            <person name="Cullen D."/>
            <person name="Gathman A."/>
            <person name="Goodell B."/>
            <person name="Henrissat B."/>
            <person name="Ihrmark K."/>
            <person name="Kauserud H."/>
            <person name="Kohler A."/>
            <person name="LaButti K."/>
            <person name="Lapidus A."/>
            <person name="Lavin J.L."/>
            <person name="Lee Y.-H."/>
            <person name="Lindquist E."/>
            <person name="Lilly W."/>
            <person name="Lucas S."/>
            <person name="Morin E."/>
            <person name="Murat C."/>
            <person name="Oguiza J.A."/>
            <person name="Park J."/>
            <person name="Pisabarro A.G."/>
            <person name="Riley R."/>
            <person name="Rosling A."/>
            <person name="Salamov A."/>
            <person name="Schmidt O."/>
            <person name="Schmutz J."/>
            <person name="Skrede I."/>
            <person name="Stenlid J."/>
            <person name="Wiebenga A."/>
            <person name="Xie X."/>
            <person name="Kues U."/>
            <person name="Hibbett D.S."/>
            <person name="Hoffmeister D."/>
            <person name="Hogberg N."/>
            <person name="Martin F."/>
            <person name="Grigoriev I.V."/>
            <person name="Watkinson S.C."/>
        </authorList>
    </citation>
    <scope>NUCLEOTIDE SEQUENCE</scope>
    <source>
        <strain evidence="2">S7.9</strain>
    </source>
</reference>
<dbReference type="Proteomes" id="UP000008064">
    <property type="component" value="Unassembled WGS sequence"/>
</dbReference>